<keyword evidence="1 8" id="KW-0963">Cytoplasm</keyword>
<name>A0AAE3L0Q9_9GAMM</name>
<dbReference type="SUPFAM" id="SSF88697">
    <property type="entry name" value="PUA domain-like"/>
    <property type="match status" value="1"/>
</dbReference>
<keyword evidence="6 8" id="KW-0418">Kinase</keyword>
<keyword evidence="3 8" id="KW-0641">Proline biosynthesis</keyword>
<comment type="caution">
    <text evidence="10">The sequence shown here is derived from an EMBL/GenBank/DDBJ whole genome shotgun (WGS) entry which is preliminary data.</text>
</comment>
<dbReference type="InterPro" id="IPR036974">
    <property type="entry name" value="PUA_sf"/>
</dbReference>
<dbReference type="InterPro" id="IPR015947">
    <property type="entry name" value="PUA-like_sf"/>
</dbReference>
<evidence type="ECO:0000256" key="5">
    <source>
        <dbReference type="ARBA" id="ARBA00022741"/>
    </source>
</evidence>
<feature type="domain" description="PUA" evidence="9">
    <location>
        <begin position="283"/>
        <end position="366"/>
    </location>
</feature>
<dbReference type="AlphaFoldDB" id="A0AAE3L0Q9"/>
<dbReference type="Gene3D" id="2.30.130.10">
    <property type="entry name" value="PUA domain"/>
    <property type="match status" value="1"/>
</dbReference>
<dbReference type="HAMAP" id="MF_00456">
    <property type="entry name" value="ProB"/>
    <property type="match status" value="1"/>
</dbReference>
<dbReference type="Pfam" id="PF01472">
    <property type="entry name" value="PUA"/>
    <property type="match status" value="1"/>
</dbReference>
<dbReference type="SUPFAM" id="SSF53633">
    <property type="entry name" value="Carbamate kinase-like"/>
    <property type="match status" value="1"/>
</dbReference>
<dbReference type="InterPro" id="IPR001057">
    <property type="entry name" value="Glu/AcGlu_kinase"/>
</dbReference>
<keyword evidence="11" id="KW-1185">Reference proteome</keyword>
<dbReference type="InterPro" id="IPR002478">
    <property type="entry name" value="PUA"/>
</dbReference>
<dbReference type="InterPro" id="IPR036393">
    <property type="entry name" value="AceGlu_kinase-like_sf"/>
</dbReference>
<evidence type="ECO:0000313" key="10">
    <source>
        <dbReference type="EMBL" id="MCS3902949.1"/>
    </source>
</evidence>
<keyword evidence="7 8" id="KW-0067">ATP-binding</keyword>
<comment type="catalytic activity">
    <reaction evidence="8">
        <text>L-glutamate + ATP = L-glutamyl 5-phosphate + ADP</text>
        <dbReference type="Rhea" id="RHEA:14877"/>
        <dbReference type="ChEBI" id="CHEBI:29985"/>
        <dbReference type="ChEBI" id="CHEBI:30616"/>
        <dbReference type="ChEBI" id="CHEBI:58274"/>
        <dbReference type="ChEBI" id="CHEBI:456216"/>
        <dbReference type="EC" id="2.7.2.11"/>
    </reaction>
</comment>
<keyword evidence="4 8" id="KW-0808">Transferase</keyword>
<evidence type="ECO:0000256" key="6">
    <source>
        <dbReference type="ARBA" id="ARBA00022777"/>
    </source>
</evidence>
<comment type="caution">
    <text evidence="8">Lacks conserved residue(s) required for the propagation of feature annotation.</text>
</comment>
<dbReference type="SMART" id="SM00359">
    <property type="entry name" value="PUA"/>
    <property type="match status" value="1"/>
</dbReference>
<evidence type="ECO:0000256" key="4">
    <source>
        <dbReference type="ARBA" id="ARBA00022679"/>
    </source>
</evidence>
<dbReference type="FunFam" id="3.40.1160.10:FF:000018">
    <property type="entry name" value="Glutamate 5-kinase"/>
    <property type="match status" value="1"/>
</dbReference>
<dbReference type="InterPro" id="IPR005715">
    <property type="entry name" value="Glu_5kinase/COase_Synthase"/>
</dbReference>
<dbReference type="PRINTS" id="PR00474">
    <property type="entry name" value="GLU5KINASE"/>
</dbReference>
<evidence type="ECO:0000256" key="7">
    <source>
        <dbReference type="ARBA" id="ARBA00022840"/>
    </source>
</evidence>
<evidence type="ECO:0000256" key="3">
    <source>
        <dbReference type="ARBA" id="ARBA00022650"/>
    </source>
</evidence>
<dbReference type="GO" id="GO:0005829">
    <property type="term" value="C:cytosol"/>
    <property type="evidence" value="ECO:0007669"/>
    <property type="project" value="TreeGrafter"/>
</dbReference>
<feature type="binding site" evidence="8">
    <location>
        <begin position="176"/>
        <end position="177"/>
    </location>
    <ligand>
        <name>ATP</name>
        <dbReference type="ChEBI" id="CHEBI:30616"/>
    </ligand>
</feature>
<evidence type="ECO:0000259" key="9">
    <source>
        <dbReference type="SMART" id="SM00359"/>
    </source>
</evidence>
<keyword evidence="5 8" id="KW-0547">Nucleotide-binding</keyword>
<dbReference type="InterPro" id="IPR019797">
    <property type="entry name" value="Glutamate_5-kinase_CS"/>
</dbReference>
<feature type="binding site" evidence="8">
    <location>
        <position position="144"/>
    </location>
    <ligand>
        <name>substrate</name>
    </ligand>
</feature>
<proteinExistence type="inferred from homology"/>
<dbReference type="InterPro" id="IPR041739">
    <property type="entry name" value="G5K_ProB"/>
</dbReference>
<dbReference type="CDD" id="cd21157">
    <property type="entry name" value="PUA_G5K"/>
    <property type="match status" value="1"/>
</dbReference>
<accession>A0AAE3L0Q9</accession>
<comment type="similarity">
    <text evidence="8">Belongs to the glutamate 5-kinase family.</text>
</comment>
<dbReference type="Proteomes" id="UP001204445">
    <property type="component" value="Unassembled WGS sequence"/>
</dbReference>
<evidence type="ECO:0000256" key="1">
    <source>
        <dbReference type="ARBA" id="ARBA00022490"/>
    </source>
</evidence>
<dbReference type="GO" id="GO:0004349">
    <property type="term" value="F:glutamate 5-kinase activity"/>
    <property type="evidence" value="ECO:0007669"/>
    <property type="project" value="UniProtKB-UniRule"/>
</dbReference>
<dbReference type="CDD" id="cd04242">
    <property type="entry name" value="AAK_G5K_ProB"/>
    <property type="match status" value="1"/>
</dbReference>
<dbReference type="PROSITE" id="PS50890">
    <property type="entry name" value="PUA"/>
    <property type="match status" value="1"/>
</dbReference>
<dbReference type="NCBIfam" id="TIGR01027">
    <property type="entry name" value="proB"/>
    <property type="match status" value="1"/>
</dbReference>
<evidence type="ECO:0000313" key="11">
    <source>
        <dbReference type="Proteomes" id="UP001204445"/>
    </source>
</evidence>
<dbReference type="EMBL" id="JANUCT010000005">
    <property type="protein sequence ID" value="MCS3902949.1"/>
    <property type="molecule type" value="Genomic_DNA"/>
</dbReference>
<dbReference type="InterPro" id="IPR001048">
    <property type="entry name" value="Asp/Glu/Uridylate_kinase"/>
</dbReference>
<evidence type="ECO:0000256" key="8">
    <source>
        <dbReference type="HAMAP-Rule" id="MF_00456"/>
    </source>
</evidence>
<dbReference type="InterPro" id="IPR011529">
    <property type="entry name" value="Glu_5kinase"/>
</dbReference>
<feature type="binding site" evidence="8">
    <location>
        <position position="156"/>
    </location>
    <ligand>
        <name>substrate</name>
    </ligand>
</feature>
<comment type="function">
    <text evidence="8">Catalyzes the transfer of a phosphate group to glutamate to form L-glutamate 5-phosphate.</text>
</comment>
<reference evidence="10" key="1">
    <citation type="submission" date="2022-08" db="EMBL/GenBank/DDBJ databases">
        <title>Genomic Encyclopedia of Type Strains, Phase III (KMG-III): the genomes of soil and plant-associated and newly described type strains.</title>
        <authorList>
            <person name="Whitman W."/>
        </authorList>
    </citation>
    <scope>NUCLEOTIDE SEQUENCE</scope>
    <source>
        <strain evidence="10">HMT 1</strain>
    </source>
</reference>
<dbReference type="GO" id="GO:0005524">
    <property type="term" value="F:ATP binding"/>
    <property type="evidence" value="ECO:0007669"/>
    <property type="project" value="UniProtKB-KW"/>
</dbReference>
<dbReference type="GO" id="GO:0003723">
    <property type="term" value="F:RNA binding"/>
    <property type="evidence" value="ECO:0007669"/>
    <property type="project" value="InterPro"/>
</dbReference>
<protein>
    <recommendedName>
        <fullName evidence="8">Glutamate 5-kinase</fullName>
        <ecNumber evidence="8">2.7.2.11</ecNumber>
    </recommendedName>
    <alternativeName>
        <fullName evidence="8">Gamma-glutamyl kinase</fullName>
        <shortName evidence="8">GK</shortName>
    </alternativeName>
</protein>
<dbReference type="GO" id="GO:0055129">
    <property type="term" value="P:L-proline biosynthetic process"/>
    <property type="evidence" value="ECO:0007669"/>
    <property type="project" value="UniProtKB-UniRule"/>
</dbReference>
<dbReference type="PIRSF" id="PIRSF000729">
    <property type="entry name" value="GK"/>
    <property type="match status" value="1"/>
</dbReference>
<dbReference type="PANTHER" id="PTHR43654:SF1">
    <property type="entry name" value="ISOPENTENYL PHOSPHATE KINASE"/>
    <property type="match status" value="1"/>
</dbReference>
<comment type="subcellular location">
    <subcellularLocation>
        <location evidence="8">Cytoplasm</location>
    </subcellularLocation>
</comment>
<dbReference type="RefSeq" id="WP_259054554.1">
    <property type="nucleotide sequence ID" value="NZ_JANUCT010000005.1"/>
</dbReference>
<evidence type="ECO:0000256" key="2">
    <source>
        <dbReference type="ARBA" id="ARBA00022605"/>
    </source>
</evidence>
<dbReference type="Gene3D" id="3.40.1160.10">
    <property type="entry name" value="Acetylglutamate kinase-like"/>
    <property type="match status" value="1"/>
</dbReference>
<gene>
    <name evidence="8" type="primary">proB</name>
    <name evidence="10" type="ORF">J2T55_000957</name>
</gene>
<feature type="binding site" evidence="8">
    <location>
        <position position="17"/>
    </location>
    <ligand>
        <name>ATP</name>
        <dbReference type="ChEBI" id="CHEBI:30616"/>
    </ligand>
</feature>
<dbReference type="EC" id="2.7.2.11" evidence="8"/>
<dbReference type="Pfam" id="PF00696">
    <property type="entry name" value="AA_kinase"/>
    <property type="match status" value="1"/>
</dbReference>
<keyword evidence="2 8" id="KW-0028">Amino-acid biosynthesis</keyword>
<feature type="binding site" evidence="8">
    <location>
        <position position="57"/>
    </location>
    <ligand>
        <name>substrate</name>
    </ligand>
</feature>
<sequence>MTNTRTKLSNSRRWVIKLGSAILTNNGLGLRRESLARWAGQIATLREQGHEVVLVSSGAVAEGVVRLGLKKRPQTVHELQATAAVGQMGLIQAYESCFQQYGIRTAQVLLTHDDITNRERYLNARSTLRTLIDFGVIPIVNENDTVATEEIRFGDNDTLAGLVTNLVEAPALVILTDQDGLYNRDPRRFADAELVSEASAGDPELEAMAGEGTALGRGGMTTKLRAAAAAAKSGADTVIASGQTYDVLLRIVAGEPLGTLLTASRSPLAARKQWLASQSIVRGRLVLDDGAVRVLREQGRSLLAVGVKKVEGEFARGEIVACCDSAGRDIARGLVNYDAAETRLIMGQPSSRYAELLGYVDEPELIHRDNLIIV</sequence>
<organism evidence="10 11">
    <name type="scientific">Methylohalomonas lacus</name>
    <dbReference type="NCBI Taxonomy" id="398773"/>
    <lineage>
        <taxon>Bacteria</taxon>
        <taxon>Pseudomonadati</taxon>
        <taxon>Pseudomonadota</taxon>
        <taxon>Gammaproteobacteria</taxon>
        <taxon>Methylohalomonadales</taxon>
        <taxon>Methylohalomonadaceae</taxon>
        <taxon>Methylohalomonas</taxon>
    </lineage>
</organism>
<comment type="pathway">
    <text evidence="8">Amino-acid biosynthesis; L-proline biosynthesis; L-glutamate 5-semialdehyde from L-glutamate: step 1/2.</text>
</comment>
<dbReference type="PANTHER" id="PTHR43654">
    <property type="entry name" value="GLUTAMATE 5-KINASE"/>
    <property type="match status" value="1"/>
</dbReference>
<dbReference type="PROSITE" id="PS00902">
    <property type="entry name" value="GLUTAMATE_5_KINASE"/>
    <property type="match status" value="1"/>
</dbReference>